<dbReference type="EMBL" id="VDLY02000006">
    <property type="protein sequence ID" value="KAB8166418.1"/>
    <property type="molecule type" value="Genomic_DNA"/>
</dbReference>
<name>A0A5N6AFT0_9ACTN</name>
<evidence type="ECO:0000256" key="2">
    <source>
        <dbReference type="ARBA" id="ARBA00004323"/>
    </source>
</evidence>
<dbReference type="GO" id="GO:0005737">
    <property type="term" value="C:cytoplasm"/>
    <property type="evidence" value="ECO:0007669"/>
    <property type="project" value="TreeGrafter"/>
</dbReference>
<accession>A0A5N6AFT0</accession>
<dbReference type="PANTHER" id="PTHR43078:SF6">
    <property type="entry name" value="UDP-GLUCURONIC ACID DECARBOXYLASE 1"/>
    <property type="match status" value="1"/>
</dbReference>
<feature type="domain" description="NAD-dependent epimerase/dehydratase" evidence="13">
    <location>
        <begin position="20"/>
        <end position="255"/>
    </location>
</feature>
<evidence type="ECO:0000256" key="7">
    <source>
        <dbReference type="ARBA" id="ARBA00023027"/>
    </source>
</evidence>
<keyword evidence="6" id="KW-1133">Transmembrane helix</keyword>
<evidence type="ECO:0000256" key="12">
    <source>
        <dbReference type="ARBA" id="ARBA00037859"/>
    </source>
</evidence>
<keyword evidence="5" id="KW-0735">Signal-anchor</keyword>
<comment type="caution">
    <text evidence="14">The sequence shown here is derived from an EMBL/GenBank/DDBJ whole genome shotgun (WGS) entry which is preliminary data.</text>
</comment>
<evidence type="ECO:0000256" key="1">
    <source>
        <dbReference type="ARBA" id="ARBA00001911"/>
    </source>
</evidence>
<keyword evidence="11" id="KW-0456">Lyase</keyword>
<dbReference type="PANTHER" id="PTHR43078">
    <property type="entry name" value="UDP-GLUCURONIC ACID DECARBOXYLASE-RELATED"/>
    <property type="match status" value="1"/>
</dbReference>
<evidence type="ECO:0000256" key="11">
    <source>
        <dbReference type="ARBA" id="ARBA00023239"/>
    </source>
</evidence>
<evidence type="ECO:0000256" key="5">
    <source>
        <dbReference type="ARBA" id="ARBA00022968"/>
    </source>
</evidence>
<evidence type="ECO:0000313" key="14">
    <source>
        <dbReference type="EMBL" id="KAB8166418.1"/>
    </source>
</evidence>
<evidence type="ECO:0000256" key="10">
    <source>
        <dbReference type="ARBA" id="ARBA00023180"/>
    </source>
</evidence>
<dbReference type="FunFam" id="3.40.50.720:FF:000065">
    <property type="entry name" value="UDP-glucuronic acid decarboxylase 1"/>
    <property type="match status" value="1"/>
</dbReference>
<dbReference type="Gene3D" id="3.40.50.720">
    <property type="entry name" value="NAD(P)-binding Rossmann-like Domain"/>
    <property type="match status" value="1"/>
</dbReference>
<keyword evidence="3" id="KW-0812">Transmembrane</keyword>
<evidence type="ECO:0000313" key="15">
    <source>
        <dbReference type="Proteomes" id="UP000314251"/>
    </source>
</evidence>
<dbReference type="CDD" id="cd05230">
    <property type="entry name" value="UGD_SDR_e"/>
    <property type="match status" value="1"/>
</dbReference>
<dbReference type="InterPro" id="IPR044516">
    <property type="entry name" value="UXS-like"/>
</dbReference>
<keyword evidence="10" id="KW-0325">Glycoprotein</keyword>
<reference evidence="14" key="1">
    <citation type="submission" date="2019-10" db="EMBL/GenBank/DDBJ databases">
        <title>Nonomuraea sp. nov., isolated from Phyllanthus amarus.</title>
        <authorList>
            <person name="Klykleung N."/>
            <person name="Tanasupawat S."/>
        </authorList>
    </citation>
    <scope>NUCLEOTIDE SEQUENCE [LARGE SCALE GENOMIC DNA]</scope>
    <source>
        <strain evidence="14">3MP-10</strain>
    </source>
</reference>
<dbReference type="SUPFAM" id="SSF51735">
    <property type="entry name" value="NAD(P)-binding Rossmann-fold domains"/>
    <property type="match status" value="1"/>
</dbReference>
<dbReference type="AlphaFoldDB" id="A0A5N6AFT0"/>
<sequence>MPESYGELLKKAVCSRLRRVLVAGGAGFIGSHLCDALLRDGVEVICVDNLSTGSYANISHLQHDSRFSLVIQDAEHELKTEKDLDAVFHVASPASPEDYMRLPIETLRAGSHVTLNLISLARANGARFLLASTSEVYGDPLEHPQPESYWGHVNPIGPRSVYDEAKRFAEALTMAYRTTHGVDTAIVRIFNTYGPRMRVNDGRAIPNFIAQALAGEDVTVAGNGRQTRSFCYIDDMVTGILAAAVSKHSGPINLGNPDERSIVDLARTVIDMCNSPSSMKFVERPTDDPTQRKPDISLAGEILGWCPSVSLETGLAYTIAWFQATARQLD</sequence>
<keyword evidence="9" id="KW-0472">Membrane</keyword>
<gene>
    <name evidence="14" type="ORF">FH607_011355</name>
</gene>
<dbReference type="GO" id="GO:0042732">
    <property type="term" value="P:D-xylose metabolic process"/>
    <property type="evidence" value="ECO:0007669"/>
    <property type="project" value="InterPro"/>
</dbReference>
<dbReference type="GO" id="GO:0048040">
    <property type="term" value="F:UDP-glucuronate decarboxylase activity"/>
    <property type="evidence" value="ECO:0007669"/>
    <property type="project" value="TreeGrafter"/>
</dbReference>
<dbReference type="InterPro" id="IPR001509">
    <property type="entry name" value="Epimerase_deHydtase"/>
</dbReference>
<evidence type="ECO:0000256" key="9">
    <source>
        <dbReference type="ARBA" id="ARBA00023136"/>
    </source>
</evidence>
<dbReference type="Proteomes" id="UP000314251">
    <property type="component" value="Unassembled WGS sequence"/>
</dbReference>
<keyword evidence="8" id="KW-0333">Golgi apparatus</keyword>
<evidence type="ECO:0000256" key="8">
    <source>
        <dbReference type="ARBA" id="ARBA00023034"/>
    </source>
</evidence>
<dbReference type="InterPro" id="IPR036291">
    <property type="entry name" value="NAD(P)-bd_dom_sf"/>
</dbReference>
<comment type="subcellular location">
    <subcellularLocation>
        <location evidence="2">Golgi apparatus membrane</location>
        <topology evidence="2">Single-pass type II membrane protein</topology>
    </subcellularLocation>
    <subcellularLocation>
        <location evidence="12">Golgi apparatus</location>
        <location evidence="12">Golgi stack membrane</location>
    </subcellularLocation>
</comment>
<protein>
    <submittedName>
        <fullName evidence="14">NAD-dependent epimerase/dehydratase family protein</fullName>
    </submittedName>
</protein>
<proteinExistence type="predicted"/>
<keyword evidence="4" id="KW-0210">Decarboxylase</keyword>
<dbReference type="RefSeq" id="WP_139667542.1">
    <property type="nucleotide sequence ID" value="NZ_VDLY02000006.1"/>
</dbReference>
<evidence type="ECO:0000256" key="4">
    <source>
        <dbReference type="ARBA" id="ARBA00022793"/>
    </source>
</evidence>
<dbReference type="OrthoDB" id="9801785at2"/>
<evidence type="ECO:0000256" key="6">
    <source>
        <dbReference type="ARBA" id="ARBA00022989"/>
    </source>
</evidence>
<organism evidence="14 15">
    <name type="scientific">Streptomyces mimosae</name>
    <dbReference type="NCBI Taxonomy" id="2586635"/>
    <lineage>
        <taxon>Bacteria</taxon>
        <taxon>Bacillati</taxon>
        <taxon>Actinomycetota</taxon>
        <taxon>Actinomycetes</taxon>
        <taxon>Kitasatosporales</taxon>
        <taxon>Streptomycetaceae</taxon>
        <taxon>Streptomyces</taxon>
    </lineage>
</organism>
<keyword evidence="7" id="KW-0520">NAD</keyword>
<evidence type="ECO:0000259" key="13">
    <source>
        <dbReference type="Pfam" id="PF01370"/>
    </source>
</evidence>
<comment type="cofactor">
    <cofactor evidence="1">
        <name>NAD(+)</name>
        <dbReference type="ChEBI" id="CHEBI:57540"/>
    </cofactor>
</comment>
<keyword evidence="15" id="KW-1185">Reference proteome</keyword>
<dbReference type="Pfam" id="PF01370">
    <property type="entry name" value="Epimerase"/>
    <property type="match status" value="1"/>
</dbReference>
<dbReference type="GO" id="GO:0070403">
    <property type="term" value="F:NAD+ binding"/>
    <property type="evidence" value="ECO:0007669"/>
    <property type="project" value="InterPro"/>
</dbReference>
<evidence type="ECO:0000256" key="3">
    <source>
        <dbReference type="ARBA" id="ARBA00022692"/>
    </source>
</evidence>